<evidence type="ECO:0000313" key="5">
    <source>
        <dbReference type="Proteomes" id="UP001164020"/>
    </source>
</evidence>
<accession>A0ABY7C047</accession>
<gene>
    <name evidence="4" type="ORF">OH818_24270</name>
</gene>
<dbReference type="CDD" id="cd00371">
    <property type="entry name" value="HMA"/>
    <property type="match status" value="1"/>
</dbReference>
<sequence length="298" mass="32479">MRTSVIEVGDLLTASSPDEVGKRIGEVPGVESVSVDHAAESATVRYDETRIEVAEIKSLVQRSGRIVAAPPAASTGGDHEGHAAAEALPAKSEVASGHSGHGNHDKHAGHSPAMFRDRFWLSLALTVPVVIWSVHIQELLGYRAPTFPGSDWIGPVLSTVVFLYGGLVFLQGALRELRSRLPGMMTLISLAITVAFLFSWVVQLGLIEADALWWELATLVTIMLLGHWIEMRSINQAEGALKELAKLLPDTATRITDGGRRRLPSARCGTVTWCWFARARAFLRTAWCERGRATSTRR</sequence>
<dbReference type="EMBL" id="CP114029">
    <property type="protein sequence ID" value="WAP68404.1"/>
    <property type="molecule type" value="Genomic_DNA"/>
</dbReference>
<keyword evidence="2" id="KW-0812">Transmembrane</keyword>
<evidence type="ECO:0000313" key="4">
    <source>
        <dbReference type="EMBL" id="WAP68404.1"/>
    </source>
</evidence>
<dbReference type="Proteomes" id="UP001164020">
    <property type="component" value="Chromosome"/>
</dbReference>
<evidence type="ECO:0000256" key="1">
    <source>
        <dbReference type="ARBA" id="ARBA00022967"/>
    </source>
</evidence>
<evidence type="ECO:0000256" key="2">
    <source>
        <dbReference type="SAM" id="Phobius"/>
    </source>
</evidence>
<feature type="domain" description="HMA" evidence="3">
    <location>
        <begin position="2"/>
        <end position="68"/>
    </location>
</feature>
<feature type="transmembrane region" description="Helical" evidence="2">
    <location>
        <begin position="152"/>
        <end position="174"/>
    </location>
</feature>
<dbReference type="RefSeq" id="WP_268880870.1">
    <property type="nucleotide sequence ID" value="NZ_CP114029.1"/>
</dbReference>
<organism evidence="4 5">
    <name type="scientific">Jiella pelagia</name>
    <dbReference type="NCBI Taxonomy" id="2986949"/>
    <lineage>
        <taxon>Bacteria</taxon>
        <taxon>Pseudomonadati</taxon>
        <taxon>Pseudomonadota</taxon>
        <taxon>Alphaproteobacteria</taxon>
        <taxon>Hyphomicrobiales</taxon>
        <taxon>Aurantimonadaceae</taxon>
        <taxon>Jiella</taxon>
    </lineage>
</organism>
<dbReference type="PANTHER" id="PTHR43520">
    <property type="entry name" value="ATP7, ISOFORM B"/>
    <property type="match status" value="1"/>
</dbReference>
<keyword evidence="5" id="KW-1185">Reference proteome</keyword>
<keyword evidence="2" id="KW-1133">Transmembrane helix</keyword>
<dbReference type="PROSITE" id="PS50846">
    <property type="entry name" value="HMA_2"/>
    <property type="match status" value="1"/>
</dbReference>
<keyword evidence="2" id="KW-0472">Membrane</keyword>
<keyword evidence="1" id="KW-1278">Translocase</keyword>
<feature type="transmembrane region" description="Helical" evidence="2">
    <location>
        <begin position="119"/>
        <end position="140"/>
    </location>
</feature>
<dbReference type="InterPro" id="IPR006121">
    <property type="entry name" value="HMA_dom"/>
</dbReference>
<reference evidence="4" key="1">
    <citation type="submission" date="2022-12" db="EMBL/GenBank/DDBJ databases">
        <title>Jiella pelagia sp. nov., isolated from phosphonate enriched culture of Northwest Pacific surface seawater.</title>
        <authorList>
            <person name="Shin D.Y."/>
            <person name="Hwang C.Y."/>
        </authorList>
    </citation>
    <scope>NUCLEOTIDE SEQUENCE</scope>
    <source>
        <strain evidence="4">HL-NP1</strain>
    </source>
</reference>
<protein>
    <submittedName>
        <fullName evidence="4">Heavy metal translocating P-type ATPase</fullName>
    </submittedName>
</protein>
<dbReference type="PANTHER" id="PTHR43520:SF8">
    <property type="entry name" value="P-TYPE CU(+) TRANSPORTER"/>
    <property type="match status" value="1"/>
</dbReference>
<dbReference type="Gene3D" id="3.30.70.100">
    <property type="match status" value="1"/>
</dbReference>
<evidence type="ECO:0000259" key="3">
    <source>
        <dbReference type="PROSITE" id="PS50846"/>
    </source>
</evidence>
<dbReference type="InterPro" id="IPR036163">
    <property type="entry name" value="HMA_dom_sf"/>
</dbReference>
<dbReference type="Pfam" id="PF00403">
    <property type="entry name" value="HMA"/>
    <property type="match status" value="1"/>
</dbReference>
<proteinExistence type="predicted"/>
<feature type="transmembrane region" description="Helical" evidence="2">
    <location>
        <begin position="186"/>
        <end position="206"/>
    </location>
</feature>
<feature type="transmembrane region" description="Helical" evidence="2">
    <location>
        <begin position="212"/>
        <end position="229"/>
    </location>
</feature>
<dbReference type="SUPFAM" id="SSF55008">
    <property type="entry name" value="HMA, heavy metal-associated domain"/>
    <property type="match status" value="1"/>
</dbReference>
<name>A0ABY7C047_9HYPH</name>